<dbReference type="PANTHER" id="PTHR19328:SF13">
    <property type="entry name" value="HIPL1 PROTEIN"/>
    <property type="match status" value="1"/>
</dbReference>
<evidence type="ECO:0000259" key="10">
    <source>
        <dbReference type="PROSITE" id="PS51007"/>
    </source>
</evidence>
<dbReference type="SUPFAM" id="SSF46626">
    <property type="entry name" value="Cytochrome c"/>
    <property type="match status" value="1"/>
</dbReference>
<dbReference type="SUPFAM" id="SSF50952">
    <property type="entry name" value="Soluble quinoprotein glucose dehydrogenase"/>
    <property type="match status" value="1"/>
</dbReference>
<keyword evidence="2 7" id="KW-0349">Heme</keyword>
<protein>
    <submittedName>
        <fullName evidence="12">PQQ-dependent sugar dehydrogenase</fullName>
    </submittedName>
</protein>
<reference evidence="12" key="1">
    <citation type="submission" date="2023-07" db="EMBL/GenBank/DDBJ databases">
        <title>The genome sequence of Rhodocytophaga aerolata KACC 12507.</title>
        <authorList>
            <person name="Zhang X."/>
        </authorList>
    </citation>
    <scope>NUCLEOTIDE SEQUENCE</scope>
    <source>
        <strain evidence="12">KACC 12507</strain>
    </source>
</reference>
<feature type="domain" description="CBM6" evidence="11">
    <location>
        <begin position="909"/>
        <end position="1038"/>
    </location>
</feature>
<evidence type="ECO:0000256" key="3">
    <source>
        <dbReference type="ARBA" id="ARBA00022723"/>
    </source>
</evidence>
<evidence type="ECO:0000256" key="2">
    <source>
        <dbReference type="ARBA" id="ARBA00022617"/>
    </source>
</evidence>
<dbReference type="PROSITE" id="PS51257">
    <property type="entry name" value="PROKAR_LIPOPROTEIN"/>
    <property type="match status" value="1"/>
</dbReference>
<dbReference type="Pfam" id="PF07995">
    <property type="entry name" value="GSDH"/>
    <property type="match status" value="1"/>
</dbReference>
<organism evidence="12 13">
    <name type="scientific">Rhodocytophaga aerolata</name>
    <dbReference type="NCBI Taxonomy" id="455078"/>
    <lineage>
        <taxon>Bacteria</taxon>
        <taxon>Pseudomonadati</taxon>
        <taxon>Bacteroidota</taxon>
        <taxon>Cytophagia</taxon>
        <taxon>Cytophagales</taxon>
        <taxon>Rhodocytophagaceae</taxon>
        <taxon>Rhodocytophaga</taxon>
    </lineage>
</organism>
<evidence type="ECO:0000256" key="5">
    <source>
        <dbReference type="ARBA" id="ARBA00022982"/>
    </source>
</evidence>
<evidence type="ECO:0000256" key="8">
    <source>
        <dbReference type="SAM" id="SignalP"/>
    </source>
</evidence>
<evidence type="ECO:0000256" key="1">
    <source>
        <dbReference type="ARBA" id="ARBA00022448"/>
    </source>
</evidence>
<dbReference type="Gene3D" id="2.60.120.260">
    <property type="entry name" value="Galactose-binding domain-like"/>
    <property type="match status" value="1"/>
</dbReference>
<name>A0ABT8RGD4_9BACT</name>
<dbReference type="PROSITE" id="PS50093">
    <property type="entry name" value="PKD"/>
    <property type="match status" value="1"/>
</dbReference>
<keyword evidence="4 8" id="KW-0732">Signal</keyword>
<dbReference type="SMART" id="SM00606">
    <property type="entry name" value="CBD_IV"/>
    <property type="match status" value="1"/>
</dbReference>
<dbReference type="Gene3D" id="1.10.760.10">
    <property type="entry name" value="Cytochrome c-like domain"/>
    <property type="match status" value="1"/>
</dbReference>
<keyword evidence="6 7" id="KW-0408">Iron</keyword>
<feature type="chain" id="PRO_5046981686" evidence="8">
    <location>
        <begin position="20"/>
        <end position="1051"/>
    </location>
</feature>
<keyword evidence="13" id="KW-1185">Reference proteome</keyword>
<dbReference type="PANTHER" id="PTHR19328">
    <property type="entry name" value="HEDGEHOG-INTERACTING PROTEIN"/>
    <property type="match status" value="1"/>
</dbReference>
<dbReference type="InterPro" id="IPR036909">
    <property type="entry name" value="Cyt_c-like_dom_sf"/>
</dbReference>
<dbReference type="InterPro" id="IPR012938">
    <property type="entry name" value="Glc/Sorbosone_DH"/>
</dbReference>
<dbReference type="Gene3D" id="3.40.50.880">
    <property type="match status" value="1"/>
</dbReference>
<dbReference type="RefSeq" id="WP_302041974.1">
    <property type="nucleotide sequence ID" value="NZ_JAUKPO010000045.1"/>
</dbReference>
<keyword evidence="3 7" id="KW-0479">Metal-binding</keyword>
<dbReference type="SUPFAM" id="SSF49299">
    <property type="entry name" value="PKD domain"/>
    <property type="match status" value="1"/>
</dbReference>
<dbReference type="Pfam" id="PF03422">
    <property type="entry name" value="CBM_6"/>
    <property type="match status" value="1"/>
</dbReference>
<dbReference type="InterPro" id="IPR029062">
    <property type="entry name" value="Class_I_gatase-like"/>
</dbReference>
<dbReference type="InterPro" id="IPR005084">
    <property type="entry name" value="CBM6"/>
</dbReference>
<dbReference type="InterPro" id="IPR013783">
    <property type="entry name" value="Ig-like_fold"/>
</dbReference>
<proteinExistence type="predicted"/>
<accession>A0ABT8RGD4</accession>
<dbReference type="Proteomes" id="UP001168528">
    <property type="component" value="Unassembled WGS sequence"/>
</dbReference>
<evidence type="ECO:0000313" key="13">
    <source>
        <dbReference type="Proteomes" id="UP001168528"/>
    </source>
</evidence>
<evidence type="ECO:0000256" key="6">
    <source>
        <dbReference type="ARBA" id="ARBA00023004"/>
    </source>
</evidence>
<dbReference type="Gene3D" id="2.120.10.30">
    <property type="entry name" value="TolB, C-terminal domain"/>
    <property type="match status" value="1"/>
</dbReference>
<dbReference type="SUPFAM" id="SSF49785">
    <property type="entry name" value="Galactose-binding domain-like"/>
    <property type="match status" value="1"/>
</dbReference>
<evidence type="ECO:0000259" key="9">
    <source>
        <dbReference type="PROSITE" id="PS50093"/>
    </source>
</evidence>
<comment type="caution">
    <text evidence="12">The sequence shown here is derived from an EMBL/GenBank/DDBJ whole genome shotgun (WGS) entry which is preliminary data.</text>
</comment>
<keyword evidence="1" id="KW-0813">Transport</keyword>
<dbReference type="Pfam" id="PF00034">
    <property type="entry name" value="Cytochrom_C"/>
    <property type="match status" value="1"/>
</dbReference>
<dbReference type="InterPro" id="IPR002324">
    <property type="entry name" value="Cyt_c_ID"/>
</dbReference>
<gene>
    <name evidence="12" type="ORF">Q0590_33180</name>
</gene>
<dbReference type="InterPro" id="IPR022409">
    <property type="entry name" value="PKD/Chitinase_dom"/>
</dbReference>
<dbReference type="InterPro" id="IPR035986">
    <property type="entry name" value="PKD_dom_sf"/>
</dbReference>
<dbReference type="CDD" id="cd04084">
    <property type="entry name" value="CBM6_xylanase-like"/>
    <property type="match status" value="1"/>
</dbReference>
<feature type="domain" description="Cytochrome c" evidence="10">
    <location>
        <begin position="770"/>
        <end position="855"/>
    </location>
</feature>
<sequence>MNMKYYFFLLLLSVFAACTSNTTSVNSPSKREQTKVLLYADKNASSVEEQLQQAATKAGWTVIKSTDAAYLQDDSLKQISSIVLPFSAVQSLNHRAVTSLKRYLEAGGGGVVAIKDTLHTQNGWPWLQTWNQWQTGQELKQDNGNVTALPAAFSAEELQKALSYSIGKNTTPDYTKATTLPVPDASRYTYTVLAQGMDEPMEMAILPNNNVLIVERKGAVKVYDDKLKQLKTLAQFEVFSGIEDGLLGVALDPNYATNKWVYFYYAVAGEKAINRLSRMELRGDSLIRSSEKTLLEVPMQRKYCCHSAGYLHFGPDGLLYLSTGDNTNAEETEGYIPIDERPGRQLADDQATAANTNDLRGKILRIKPEPDGSYSIPEGNLFPKGTPKTRPEIYIMGSRNPYRFAVDRKNNFLYWGDIGPDTKVLASEGTLSYDEINQARKPGFYGWPYFLGENEAFPYYNYATKKEGPKFNPSEPINASPNNTGLRELPPAQKAMIWYGDGASKKFPLVGKGGQSLLAGPVYYSDLFSDAPFKLSPYYDGKLIIYDWVRRWFMAVTLDENGNYLRMEPFLDHLEFVAPTDIQFAADGSTYILEYGTNWFAKNSDAKLIRVEYAEGNRKPIADIQVDHLYGAAPLQAKLSAANSKDYDKNDQLHYQWQIEGKNLEGKEVAYTFTKPGAYDVQLTVTDNQGESNRATVQVKAGNAPPVVNIATTANRTFYWDNTKLDYTVEVSDLEDKTIDPSKVTISLNFLPQGKDLAVVLTSGQAPQNLQYARGQYLVNTLDCKACHSLDKESVGPAYMAVSKRYAGKAGITDQLVNKVIKGGSGNWGQRPMSSHPDLPKEDAKEMVRYILSLTETNTSLPLQGSIALKDHIGKSQEGSYLLMASYTDKGANGIEPLPARKYIALRNPLVQIEDFDEGTVRLGTMTTLFMTYATGIRHSSYVKFNQLDLTHVNGFTYRMQAHGAGGTIEVHLDKADGPLVSSITIPAGNIDDPKNGWKEVAAQVKQKVNGIHDIYFVFTNPNAQNKNLFNIDWIYFSGKPAAVTSALSNN</sequence>
<dbReference type="Gene3D" id="2.60.40.10">
    <property type="entry name" value="Immunoglobulins"/>
    <property type="match status" value="1"/>
</dbReference>
<evidence type="ECO:0000256" key="7">
    <source>
        <dbReference type="PROSITE-ProRule" id="PRU00433"/>
    </source>
</evidence>
<dbReference type="CDD" id="cd00146">
    <property type="entry name" value="PKD"/>
    <property type="match status" value="1"/>
</dbReference>
<evidence type="ECO:0000256" key="4">
    <source>
        <dbReference type="ARBA" id="ARBA00022729"/>
    </source>
</evidence>
<dbReference type="SMART" id="SM00089">
    <property type="entry name" value="PKD"/>
    <property type="match status" value="1"/>
</dbReference>
<evidence type="ECO:0000259" key="11">
    <source>
        <dbReference type="PROSITE" id="PS51175"/>
    </source>
</evidence>
<dbReference type="InterPro" id="IPR009056">
    <property type="entry name" value="Cyt_c-like_dom"/>
</dbReference>
<feature type="signal peptide" evidence="8">
    <location>
        <begin position="1"/>
        <end position="19"/>
    </location>
</feature>
<keyword evidence="5" id="KW-0249">Electron transport</keyword>
<evidence type="ECO:0000313" key="12">
    <source>
        <dbReference type="EMBL" id="MDO1451175.1"/>
    </source>
</evidence>
<dbReference type="Pfam" id="PF18911">
    <property type="entry name" value="PKD_4"/>
    <property type="match status" value="1"/>
</dbReference>
<dbReference type="InterPro" id="IPR006584">
    <property type="entry name" value="Cellulose-bd_IV"/>
</dbReference>
<dbReference type="InterPro" id="IPR000601">
    <property type="entry name" value="PKD_dom"/>
</dbReference>
<dbReference type="PRINTS" id="PR00606">
    <property type="entry name" value="CYTCHROMECID"/>
</dbReference>
<dbReference type="PROSITE" id="PS51175">
    <property type="entry name" value="CBM6"/>
    <property type="match status" value="1"/>
</dbReference>
<dbReference type="InterPro" id="IPR011042">
    <property type="entry name" value="6-blade_b-propeller_TolB-like"/>
</dbReference>
<dbReference type="InterPro" id="IPR008979">
    <property type="entry name" value="Galactose-bd-like_sf"/>
</dbReference>
<feature type="domain" description="PKD" evidence="9">
    <location>
        <begin position="651"/>
        <end position="699"/>
    </location>
</feature>
<dbReference type="EMBL" id="JAUKPO010000045">
    <property type="protein sequence ID" value="MDO1451175.1"/>
    <property type="molecule type" value="Genomic_DNA"/>
</dbReference>
<dbReference type="InterPro" id="IPR011041">
    <property type="entry name" value="Quinoprot_gluc/sorb_DH_b-prop"/>
</dbReference>
<dbReference type="PROSITE" id="PS51007">
    <property type="entry name" value="CYTC"/>
    <property type="match status" value="1"/>
</dbReference>